<dbReference type="InterPro" id="IPR003594">
    <property type="entry name" value="HATPase_dom"/>
</dbReference>
<evidence type="ECO:0000256" key="3">
    <source>
        <dbReference type="ARBA" id="ARBA00012438"/>
    </source>
</evidence>
<evidence type="ECO:0000256" key="5">
    <source>
        <dbReference type="ARBA" id="ARBA00022553"/>
    </source>
</evidence>
<keyword evidence="7 14" id="KW-0812">Transmembrane</keyword>
<accession>A0A1M6DM96</accession>
<feature type="domain" description="Histidine kinase" evidence="15">
    <location>
        <begin position="252"/>
        <end position="469"/>
    </location>
</feature>
<comment type="subcellular location">
    <subcellularLocation>
        <location evidence="2">Cell membrane</location>
        <topology evidence="2">Multi-pass membrane protein</topology>
    </subcellularLocation>
</comment>
<gene>
    <name evidence="17" type="ORF">SAMN02745975_00502</name>
</gene>
<keyword evidence="12" id="KW-0902">Two-component regulatory system</keyword>
<feature type="transmembrane region" description="Helical" evidence="14">
    <location>
        <begin position="171"/>
        <end position="191"/>
    </location>
</feature>
<dbReference type="InterPro" id="IPR036890">
    <property type="entry name" value="HATPase_C_sf"/>
</dbReference>
<name>A0A1M6DM96_9FIRM</name>
<protein>
    <recommendedName>
        <fullName evidence="3">histidine kinase</fullName>
        <ecNumber evidence="3">2.7.13.3</ecNumber>
    </recommendedName>
</protein>
<dbReference type="SUPFAM" id="SSF55874">
    <property type="entry name" value="ATPase domain of HSP90 chaperone/DNA topoisomerase II/histidine kinase"/>
    <property type="match status" value="1"/>
</dbReference>
<dbReference type="RefSeq" id="WP_110939794.1">
    <property type="nucleotide sequence ID" value="NZ_FQZV01000006.1"/>
</dbReference>
<keyword evidence="10" id="KW-0067">ATP-binding</keyword>
<dbReference type="InterPro" id="IPR036097">
    <property type="entry name" value="HisK_dim/P_sf"/>
</dbReference>
<keyword evidence="4" id="KW-1003">Cell membrane</keyword>
<dbReference type="PANTHER" id="PTHR45528">
    <property type="entry name" value="SENSOR HISTIDINE KINASE CPXA"/>
    <property type="match status" value="1"/>
</dbReference>
<dbReference type="InterPro" id="IPR050398">
    <property type="entry name" value="HssS/ArlS-like"/>
</dbReference>
<dbReference type="InterPro" id="IPR005467">
    <property type="entry name" value="His_kinase_dom"/>
</dbReference>
<evidence type="ECO:0000256" key="7">
    <source>
        <dbReference type="ARBA" id="ARBA00022692"/>
    </source>
</evidence>
<dbReference type="GO" id="GO:0005886">
    <property type="term" value="C:plasma membrane"/>
    <property type="evidence" value="ECO:0007669"/>
    <property type="project" value="UniProtKB-SubCell"/>
</dbReference>
<dbReference type="Gene3D" id="1.10.287.130">
    <property type="match status" value="1"/>
</dbReference>
<evidence type="ECO:0000256" key="14">
    <source>
        <dbReference type="SAM" id="Phobius"/>
    </source>
</evidence>
<dbReference type="SMART" id="SM00304">
    <property type="entry name" value="HAMP"/>
    <property type="match status" value="1"/>
</dbReference>
<evidence type="ECO:0000256" key="1">
    <source>
        <dbReference type="ARBA" id="ARBA00000085"/>
    </source>
</evidence>
<dbReference type="InterPro" id="IPR004358">
    <property type="entry name" value="Sig_transdc_His_kin-like_C"/>
</dbReference>
<evidence type="ECO:0000259" key="16">
    <source>
        <dbReference type="PROSITE" id="PS50885"/>
    </source>
</evidence>
<dbReference type="SUPFAM" id="SSF47384">
    <property type="entry name" value="Homodimeric domain of signal transducing histidine kinase"/>
    <property type="match status" value="1"/>
</dbReference>
<evidence type="ECO:0000256" key="4">
    <source>
        <dbReference type="ARBA" id="ARBA00022475"/>
    </source>
</evidence>
<evidence type="ECO:0000256" key="6">
    <source>
        <dbReference type="ARBA" id="ARBA00022679"/>
    </source>
</evidence>
<dbReference type="SUPFAM" id="SSF158472">
    <property type="entry name" value="HAMP domain-like"/>
    <property type="match status" value="1"/>
</dbReference>
<keyword evidence="8" id="KW-0547">Nucleotide-binding</keyword>
<evidence type="ECO:0000259" key="15">
    <source>
        <dbReference type="PROSITE" id="PS50109"/>
    </source>
</evidence>
<dbReference type="CDD" id="cd00082">
    <property type="entry name" value="HisKA"/>
    <property type="match status" value="1"/>
</dbReference>
<dbReference type="PROSITE" id="PS50109">
    <property type="entry name" value="HIS_KIN"/>
    <property type="match status" value="1"/>
</dbReference>
<keyword evidence="11 14" id="KW-1133">Transmembrane helix</keyword>
<dbReference type="PROSITE" id="PS50885">
    <property type="entry name" value="HAMP"/>
    <property type="match status" value="1"/>
</dbReference>
<evidence type="ECO:0000313" key="17">
    <source>
        <dbReference type="EMBL" id="SHI74199.1"/>
    </source>
</evidence>
<evidence type="ECO:0000256" key="11">
    <source>
        <dbReference type="ARBA" id="ARBA00022989"/>
    </source>
</evidence>
<dbReference type="CDD" id="cd00075">
    <property type="entry name" value="HATPase"/>
    <property type="match status" value="1"/>
</dbReference>
<keyword evidence="13 14" id="KW-0472">Membrane</keyword>
<keyword evidence="6" id="KW-0808">Transferase</keyword>
<dbReference type="PANTHER" id="PTHR45528:SF1">
    <property type="entry name" value="SENSOR HISTIDINE KINASE CPXA"/>
    <property type="match status" value="1"/>
</dbReference>
<feature type="domain" description="HAMP" evidence="16">
    <location>
        <begin position="192"/>
        <end position="244"/>
    </location>
</feature>
<dbReference type="Gene3D" id="3.30.565.10">
    <property type="entry name" value="Histidine kinase-like ATPase, C-terminal domain"/>
    <property type="match status" value="1"/>
</dbReference>
<dbReference type="GO" id="GO:0005524">
    <property type="term" value="F:ATP binding"/>
    <property type="evidence" value="ECO:0007669"/>
    <property type="project" value="UniProtKB-KW"/>
</dbReference>
<dbReference type="GO" id="GO:0000155">
    <property type="term" value="F:phosphorelay sensor kinase activity"/>
    <property type="evidence" value="ECO:0007669"/>
    <property type="project" value="InterPro"/>
</dbReference>
<keyword evidence="18" id="KW-1185">Reference proteome</keyword>
<dbReference type="FunFam" id="3.30.565.10:FF:000006">
    <property type="entry name" value="Sensor histidine kinase WalK"/>
    <property type="match status" value="1"/>
</dbReference>
<dbReference type="AlphaFoldDB" id="A0A1M6DM96"/>
<evidence type="ECO:0000313" key="18">
    <source>
        <dbReference type="Proteomes" id="UP000184536"/>
    </source>
</evidence>
<dbReference type="STRING" id="1121919.SAMN02745975_00502"/>
<keyword evidence="5" id="KW-0597">Phosphoprotein</keyword>
<comment type="catalytic activity">
    <reaction evidence="1">
        <text>ATP + protein L-histidine = ADP + protein N-phospho-L-histidine.</text>
        <dbReference type="EC" id="2.7.13.3"/>
    </reaction>
</comment>
<dbReference type="FunFam" id="1.10.287.130:FF:000001">
    <property type="entry name" value="Two-component sensor histidine kinase"/>
    <property type="match status" value="1"/>
</dbReference>
<dbReference type="Pfam" id="PF02518">
    <property type="entry name" value="HATPase_c"/>
    <property type="match status" value="1"/>
</dbReference>
<organism evidence="17 18">
    <name type="scientific">Geosporobacter subterraneus DSM 17957</name>
    <dbReference type="NCBI Taxonomy" id="1121919"/>
    <lineage>
        <taxon>Bacteria</taxon>
        <taxon>Bacillati</taxon>
        <taxon>Bacillota</taxon>
        <taxon>Clostridia</taxon>
        <taxon>Peptostreptococcales</taxon>
        <taxon>Thermotaleaceae</taxon>
        <taxon>Geosporobacter</taxon>
    </lineage>
</organism>
<evidence type="ECO:0000256" key="12">
    <source>
        <dbReference type="ARBA" id="ARBA00023012"/>
    </source>
</evidence>
<dbReference type="SMART" id="SM00387">
    <property type="entry name" value="HATPase_c"/>
    <property type="match status" value="1"/>
</dbReference>
<dbReference type="CDD" id="cd06225">
    <property type="entry name" value="HAMP"/>
    <property type="match status" value="1"/>
</dbReference>
<keyword evidence="9 17" id="KW-0418">Kinase</keyword>
<dbReference type="PRINTS" id="PR00344">
    <property type="entry name" value="BCTRLSENSOR"/>
</dbReference>
<dbReference type="EC" id="2.7.13.3" evidence="3"/>
<evidence type="ECO:0000256" key="10">
    <source>
        <dbReference type="ARBA" id="ARBA00022840"/>
    </source>
</evidence>
<dbReference type="Pfam" id="PF00512">
    <property type="entry name" value="HisKA"/>
    <property type="match status" value="1"/>
</dbReference>
<dbReference type="Pfam" id="PF00672">
    <property type="entry name" value="HAMP"/>
    <property type="match status" value="1"/>
</dbReference>
<reference evidence="18" key="1">
    <citation type="submission" date="2016-11" db="EMBL/GenBank/DDBJ databases">
        <authorList>
            <person name="Varghese N."/>
            <person name="Submissions S."/>
        </authorList>
    </citation>
    <scope>NUCLEOTIDE SEQUENCE [LARGE SCALE GENOMIC DNA]</scope>
    <source>
        <strain evidence="18">DSM 17957</strain>
    </source>
</reference>
<dbReference type="OrthoDB" id="9813151at2"/>
<sequence>MLNSVFKKLMAAYVAIMIISFLILGLLFSQLTGSYFFQRHESLLLEEGNKLNDMVIAHLNGRISAERLNLELQAVERFLNTRIWVLDRRGMIYGVSSNEKQWIGRQITEKEMLQVLQGSVIVKKGVFDAEWKVPMLTVGMPIIINGRVENALIMHSPLYEITDAIQGVHRIIWIAMGISFLVSTLIIYFVSKRMASPLRAMGVAAERLAAGDFTQRITIDTEDEIGQVTRTFNGMAEKLEAIEENRRSFIAAVAHELRSPLTLIKGFVEGILDGTVEEKDQRKYLQVISKEAGRLNKLTANLLDLQKMESDQYPIRIQVFDINELIRRTLLKYDEEIERRNLEISLGLEGEKLMVTADRDAMEQVLTNLIDNAMKFVENRGAIELTSKAHMQRAWITVRDNGMGIPREEQPSIWERFYKVDKSRNRNKEGTGLGLYIVKKIIDRHGEQIRVESEVGKGTAFTFTLPLAEVRE</sequence>
<dbReference type="InterPro" id="IPR003660">
    <property type="entry name" value="HAMP_dom"/>
</dbReference>
<evidence type="ECO:0000256" key="9">
    <source>
        <dbReference type="ARBA" id="ARBA00022777"/>
    </source>
</evidence>
<evidence type="ECO:0000256" key="2">
    <source>
        <dbReference type="ARBA" id="ARBA00004651"/>
    </source>
</evidence>
<evidence type="ECO:0000256" key="8">
    <source>
        <dbReference type="ARBA" id="ARBA00022741"/>
    </source>
</evidence>
<evidence type="ECO:0000256" key="13">
    <source>
        <dbReference type="ARBA" id="ARBA00023136"/>
    </source>
</evidence>
<dbReference type="SMART" id="SM00388">
    <property type="entry name" value="HisKA"/>
    <property type="match status" value="1"/>
</dbReference>
<dbReference type="InterPro" id="IPR003661">
    <property type="entry name" value="HisK_dim/P_dom"/>
</dbReference>
<feature type="transmembrane region" description="Helical" evidence="14">
    <location>
        <begin position="12"/>
        <end position="37"/>
    </location>
</feature>
<dbReference type="Proteomes" id="UP000184536">
    <property type="component" value="Unassembled WGS sequence"/>
</dbReference>
<dbReference type="Gene3D" id="6.10.340.10">
    <property type="match status" value="1"/>
</dbReference>
<proteinExistence type="predicted"/>
<dbReference type="EMBL" id="FQZV01000006">
    <property type="protein sequence ID" value="SHI74199.1"/>
    <property type="molecule type" value="Genomic_DNA"/>
</dbReference>